<gene>
    <name evidence="3" type="ORF">Sps_02963</name>
</gene>
<evidence type="ECO:0000259" key="2">
    <source>
        <dbReference type="Pfam" id="PF07811"/>
    </source>
</evidence>
<evidence type="ECO:0000313" key="3">
    <source>
        <dbReference type="EMBL" id="AQS38110.1"/>
    </source>
</evidence>
<organism evidence="3 4">
    <name type="scientific">Shewanella psychrophila</name>
    <dbReference type="NCBI Taxonomy" id="225848"/>
    <lineage>
        <taxon>Bacteria</taxon>
        <taxon>Pseudomonadati</taxon>
        <taxon>Pseudomonadota</taxon>
        <taxon>Gammaproteobacteria</taxon>
        <taxon>Alteromonadales</taxon>
        <taxon>Shewanellaceae</taxon>
        <taxon>Shewanella</taxon>
    </lineage>
</organism>
<dbReference type="EMBL" id="CP014782">
    <property type="protein sequence ID" value="AQS38110.1"/>
    <property type="molecule type" value="Genomic_DNA"/>
</dbReference>
<accession>A0A1S6HRF6</accession>
<dbReference type="KEGG" id="spsw:Sps_02963"/>
<sequence>MKRKGLLAQSKRRQLGVISIEFAIGSIVMFLVTFGIFEISRLIYVINLTESALRESSRDTRVWDGERTGELYGQRMTQMFEKKGEIWHLLVDPSRYQLSISYFESLQDLIDNKSSGTQAKQQRSPLALYEISYDYTPMFFLAGVIEKKISRRILVTMEHEGWPVDEE</sequence>
<dbReference type="RefSeq" id="WP_077753199.1">
    <property type="nucleotide sequence ID" value="NZ_CP014782.1"/>
</dbReference>
<keyword evidence="1" id="KW-0812">Transmembrane</keyword>
<keyword evidence="4" id="KW-1185">Reference proteome</keyword>
<evidence type="ECO:0000313" key="4">
    <source>
        <dbReference type="Proteomes" id="UP000189545"/>
    </source>
</evidence>
<keyword evidence="1" id="KW-1133">Transmembrane helix</keyword>
<keyword evidence="1" id="KW-0472">Membrane</keyword>
<feature type="domain" description="TadE-like" evidence="2">
    <location>
        <begin position="16"/>
        <end position="58"/>
    </location>
</feature>
<protein>
    <submittedName>
        <fullName evidence="3">TadE-like protein</fullName>
    </submittedName>
</protein>
<dbReference type="Proteomes" id="UP000189545">
    <property type="component" value="Chromosome"/>
</dbReference>
<dbReference type="AlphaFoldDB" id="A0A1S6HRF6"/>
<dbReference type="Pfam" id="PF07811">
    <property type="entry name" value="TadE"/>
    <property type="match status" value="1"/>
</dbReference>
<proteinExistence type="predicted"/>
<feature type="transmembrane region" description="Helical" evidence="1">
    <location>
        <begin position="15"/>
        <end position="37"/>
    </location>
</feature>
<dbReference type="InterPro" id="IPR012495">
    <property type="entry name" value="TadE-like_dom"/>
</dbReference>
<evidence type="ECO:0000256" key="1">
    <source>
        <dbReference type="SAM" id="Phobius"/>
    </source>
</evidence>
<name>A0A1S6HRF6_9GAMM</name>
<reference evidence="3 4" key="1">
    <citation type="submission" date="2016-03" db="EMBL/GenBank/DDBJ databases">
        <title>Complete genome sequence of Shewanella psychrophila WP2, a deep sea bacterium isolated from west Pacific sediment.</title>
        <authorList>
            <person name="Xu G."/>
            <person name="Jian H."/>
        </authorList>
    </citation>
    <scope>NUCLEOTIDE SEQUENCE [LARGE SCALE GENOMIC DNA]</scope>
    <source>
        <strain evidence="3 4">WP2</strain>
    </source>
</reference>
<dbReference type="STRING" id="225848.Sps_02963"/>